<name>A0A1Y1YKG2_9PLEO</name>
<feature type="region of interest" description="Disordered" evidence="1">
    <location>
        <begin position="76"/>
        <end position="102"/>
    </location>
</feature>
<evidence type="ECO:0000313" key="2">
    <source>
        <dbReference type="EMBL" id="ORX98084.1"/>
    </source>
</evidence>
<protein>
    <submittedName>
        <fullName evidence="2">Uncharacterized protein</fullName>
    </submittedName>
</protein>
<feature type="compositionally biased region" description="Acidic residues" evidence="1">
    <location>
        <begin position="80"/>
        <end position="90"/>
    </location>
</feature>
<dbReference type="EMBL" id="MCFA01000222">
    <property type="protein sequence ID" value="ORX98084.1"/>
    <property type="molecule type" value="Genomic_DNA"/>
</dbReference>
<proteinExistence type="predicted"/>
<evidence type="ECO:0000256" key="1">
    <source>
        <dbReference type="SAM" id="MobiDB-lite"/>
    </source>
</evidence>
<sequence length="172" mass="19171">MLTFGTPLYDLYEECNKTRGNHSIPSLAPDELIVFGLLTSPTRTLDLDGINDALIQIFLGLDEVLRVWYVLGQKSTASAPDEDNENDEGDEPRAPFENDNGLPDVAESEPFQGWHILEPAPQEINSTDEYATPIVHDEDPQTMAAKTSPHKITCLRQVVGNWVSNERMGFKT</sequence>
<dbReference type="AlphaFoldDB" id="A0A1Y1YKG2"/>
<reference evidence="2 3" key="1">
    <citation type="submission" date="2016-07" db="EMBL/GenBank/DDBJ databases">
        <title>Pervasive Adenine N6-methylation of Active Genes in Fungi.</title>
        <authorList>
            <consortium name="DOE Joint Genome Institute"/>
            <person name="Mondo S.J."/>
            <person name="Dannebaum R.O."/>
            <person name="Kuo R.C."/>
            <person name="Labutti K."/>
            <person name="Haridas S."/>
            <person name="Kuo A."/>
            <person name="Salamov A."/>
            <person name="Ahrendt S.R."/>
            <person name="Lipzen A."/>
            <person name="Sullivan W."/>
            <person name="Andreopoulos W.B."/>
            <person name="Clum A."/>
            <person name="Lindquist E."/>
            <person name="Daum C."/>
            <person name="Ramamoorthy G.K."/>
            <person name="Gryganskyi A."/>
            <person name="Culley D."/>
            <person name="Magnuson J.K."/>
            <person name="James T.Y."/>
            <person name="O'Malley M.A."/>
            <person name="Stajich J.E."/>
            <person name="Spatafora J.W."/>
            <person name="Visel A."/>
            <person name="Grigoriev I.V."/>
        </authorList>
    </citation>
    <scope>NUCLEOTIDE SEQUENCE [LARGE SCALE GENOMIC DNA]</scope>
    <source>
        <strain evidence="2 3">CBS 115471</strain>
    </source>
</reference>
<organism evidence="2 3">
    <name type="scientific">Clohesyomyces aquaticus</name>
    <dbReference type="NCBI Taxonomy" id="1231657"/>
    <lineage>
        <taxon>Eukaryota</taxon>
        <taxon>Fungi</taxon>
        <taxon>Dikarya</taxon>
        <taxon>Ascomycota</taxon>
        <taxon>Pezizomycotina</taxon>
        <taxon>Dothideomycetes</taxon>
        <taxon>Pleosporomycetidae</taxon>
        <taxon>Pleosporales</taxon>
        <taxon>Lindgomycetaceae</taxon>
        <taxon>Clohesyomyces</taxon>
    </lineage>
</organism>
<keyword evidence="3" id="KW-1185">Reference proteome</keyword>
<comment type="caution">
    <text evidence="2">The sequence shown here is derived from an EMBL/GenBank/DDBJ whole genome shotgun (WGS) entry which is preliminary data.</text>
</comment>
<accession>A0A1Y1YKG2</accession>
<gene>
    <name evidence="2" type="ORF">BCR34DRAFT_607063</name>
</gene>
<dbReference type="Proteomes" id="UP000193144">
    <property type="component" value="Unassembled WGS sequence"/>
</dbReference>
<evidence type="ECO:0000313" key="3">
    <source>
        <dbReference type="Proteomes" id="UP000193144"/>
    </source>
</evidence>